<accession>A0A2W2APR4</accession>
<dbReference type="EC" id="5.4.99.5" evidence="1"/>
<comment type="caution">
    <text evidence="3">The sequence shown here is derived from an EMBL/GenBank/DDBJ whole genome shotgun (WGS) entry which is preliminary data.</text>
</comment>
<dbReference type="EMBL" id="QKVK01000003">
    <property type="protein sequence ID" value="PZF77395.1"/>
    <property type="molecule type" value="Genomic_DNA"/>
</dbReference>
<dbReference type="Gene3D" id="1.20.59.10">
    <property type="entry name" value="Chorismate mutase"/>
    <property type="match status" value="1"/>
</dbReference>
<evidence type="ECO:0000313" key="4">
    <source>
        <dbReference type="Proteomes" id="UP000248795"/>
    </source>
</evidence>
<dbReference type="InterPro" id="IPR002701">
    <property type="entry name" value="CM_II_prokaryot"/>
</dbReference>
<sequence length="253" mass="26683">MTADSPETSLDAIRREIDTIDDQILRLLMQRSAATEKVRVTKAYDGSIAASPFRPAREAAMMQRLIGEAGGALAPEFLVRLWRVILSNSIQSQAPITLHMDSAFGHDLATRLLVAQHFCGMKVELHRGAGRALEALSSARGDLALVAPSSDWAAAFSEGAAGDAQVIVTLPVLAGSGRPQVLVFGHAAPQASGDDETLLLLPDETVGLPGLLWRAHSGTTTLAGVAGFLAEPPSLQPGARLAGRYPRPIKVSP</sequence>
<proteinExistence type="predicted"/>
<organism evidence="3 4">
    <name type="scientific">Aestuariivirga litoralis</name>
    <dbReference type="NCBI Taxonomy" id="2650924"/>
    <lineage>
        <taxon>Bacteria</taxon>
        <taxon>Pseudomonadati</taxon>
        <taxon>Pseudomonadota</taxon>
        <taxon>Alphaproteobacteria</taxon>
        <taxon>Hyphomicrobiales</taxon>
        <taxon>Aestuariivirgaceae</taxon>
        <taxon>Aestuariivirga</taxon>
    </lineage>
</organism>
<dbReference type="RefSeq" id="WP_111197813.1">
    <property type="nucleotide sequence ID" value="NZ_QKVK01000003.1"/>
</dbReference>
<dbReference type="Proteomes" id="UP000248795">
    <property type="component" value="Unassembled WGS sequence"/>
</dbReference>
<keyword evidence="4" id="KW-1185">Reference proteome</keyword>
<dbReference type="InterPro" id="IPR036979">
    <property type="entry name" value="CM_dom_sf"/>
</dbReference>
<feature type="domain" description="Chorismate mutase" evidence="2">
    <location>
        <begin position="4"/>
        <end position="97"/>
    </location>
</feature>
<evidence type="ECO:0000313" key="3">
    <source>
        <dbReference type="EMBL" id="PZF77395.1"/>
    </source>
</evidence>
<dbReference type="Pfam" id="PF01817">
    <property type="entry name" value="CM_2"/>
    <property type="match status" value="1"/>
</dbReference>
<dbReference type="InterPro" id="IPR036263">
    <property type="entry name" value="Chorismate_II_sf"/>
</dbReference>
<dbReference type="GO" id="GO:0046417">
    <property type="term" value="P:chorismate metabolic process"/>
    <property type="evidence" value="ECO:0007669"/>
    <property type="project" value="InterPro"/>
</dbReference>
<gene>
    <name evidence="3" type="ORF">DK847_08725</name>
</gene>
<evidence type="ECO:0000256" key="1">
    <source>
        <dbReference type="ARBA" id="ARBA00012404"/>
    </source>
</evidence>
<evidence type="ECO:0000259" key="2">
    <source>
        <dbReference type="PROSITE" id="PS51168"/>
    </source>
</evidence>
<dbReference type="GO" id="GO:0004106">
    <property type="term" value="F:chorismate mutase activity"/>
    <property type="evidence" value="ECO:0007669"/>
    <property type="project" value="UniProtKB-EC"/>
</dbReference>
<protein>
    <recommendedName>
        <fullName evidence="1">chorismate mutase</fullName>
        <ecNumber evidence="1">5.4.99.5</ecNumber>
    </recommendedName>
</protein>
<dbReference type="AlphaFoldDB" id="A0A2W2APR4"/>
<dbReference type="SMART" id="SM00830">
    <property type="entry name" value="CM_2"/>
    <property type="match status" value="1"/>
</dbReference>
<reference evidence="4" key="1">
    <citation type="submission" date="2018-06" db="EMBL/GenBank/DDBJ databases">
        <title>Aestuariibacter litoralis strain KCTC 52945T.</title>
        <authorList>
            <person name="Li X."/>
            <person name="Salam N."/>
            <person name="Li J.-L."/>
            <person name="Chen Y.-M."/>
            <person name="Yang Z.-W."/>
            <person name="Zhang L.-Y."/>
            <person name="Han M.-X."/>
            <person name="Xiao M."/>
            <person name="Li W.-J."/>
        </authorList>
    </citation>
    <scope>NUCLEOTIDE SEQUENCE [LARGE SCALE GENOMIC DNA]</scope>
    <source>
        <strain evidence="4">KCTC 52945</strain>
    </source>
</reference>
<dbReference type="SUPFAM" id="SSF48600">
    <property type="entry name" value="Chorismate mutase II"/>
    <property type="match status" value="1"/>
</dbReference>
<dbReference type="PROSITE" id="PS51168">
    <property type="entry name" value="CHORISMATE_MUT_2"/>
    <property type="match status" value="1"/>
</dbReference>
<name>A0A2W2APR4_9HYPH</name>